<dbReference type="EMBL" id="JANHOG010000604">
    <property type="protein sequence ID" value="KAJ3552896.1"/>
    <property type="molecule type" value="Genomic_DNA"/>
</dbReference>
<reference evidence="1" key="1">
    <citation type="submission" date="2022-07" db="EMBL/GenBank/DDBJ databases">
        <title>Genome Sequence of Phlebia brevispora.</title>
        <authorList>
            <person name="Buettner E."/>
        </authorList>
    </citation>
    <scope>NUCLEOTIDE SEQUENCE</scope>
    <source>
        <strain evidence="1">MPL23</strain>
    </source>
</reference>
<keyword evidence="2" id="KW-1185">Reference proteome</keyword>
<evidence type="ECO:0000313" key="2">
    <source>
        <dbReference type="Proteomes" id="UP001148662"/>
    </source>
</evidence>
<protein>
    <submittedName>
        <fullName evidence="1">Uncharacterized protein</fullName>
    </submittedName>
</protein>
<name>A0ACC1T4L3_9APHY</name>
<dbReference type="Proteomes" id="UP001148662">
    <property type="component" value="Unassembled WGS sequence"/>
</dbReference>
<comment type="caution">
    <text evidence="1">The sequence shown here is derived from an EMBL/GenBank/DDBJ whole genome shotgun (WGS) entry which is preliminary data.</text>
</comment>
<organism evidence="1 2">
    <name type="scientific">Phlebia brevispora</name>
    <dbReference type="NCBI Taxonomy" id="194682"/>
    <lineage>
        <taxon>Eukaryota</taxon>
        <taxon>Fungi</taxon>
        <taxon>Dikarya</taxon>
        <taxon>Basidiomycota</taxon>
        <taxon>Agaricomycotina</taxon>
        <taxon>Agaricomycetes</taxon>
        <taxon>Polyporales</taxon>
        <taxon>Meruliaceae</taxon>
        <taxon>Phlebia</taxon>
    </lineage>
</organism>
<gene>
    <name evidence="1" type="ORF">NM688_g3913</name>
</gene>
<proteinExistence type="predicted"/>
<evidence type="ECO:0000313" key="1">
    <source>
        <dbReference type="EMBL" id="KAJ3552896.1"/>
    </source>
</evidence>
<sequence>MASTAIIVLPTSEIDGLRVGLDSLFQKQFSDRDARAQVTCARADISAVSSGGHERIGRADDRSSAVLDELRRKRGRDKDRSSPSLLAAQRPSPFNSSGPTPPEMHEHIKATAIQHPARVYTTLASALALSAISPTPSFLPVVALLTTMRLSAWTFLPRDGGYVQGLIQAFFIALAAGAAHLAPSLDALSTPNVSLLVVGALTFFGSCFASATVFLGCYANRFTRLTWSQLTLFPALWASVWGFMSSVSPVGQLMTWSPVVGLGPYTYLRSVLGQWGIDWVTAAWAVIFSELAGMWLVGSDNTEVSLVDQEPLLIDHETIPTYHAINASPRESSNLAGFSAKGQGLLALSAILLLAAVPSYTYSHLPLPINSPNTTPLAVACIMPVARPGKVLTIDDYILETKRHQNLASTSILLWPESAVSFRDSAEKDEAFAMIQAKITDHKYVGVSFEEALPLSASDGSVSKRNGFALISRNSTPALTYYKRNLVPIAESFSMVPGNEDPQIFTLDMPAPSGYKSPQWAPGSNHTRPIPISVSICLDFAHSSSFTGFDSRPALILAPAKTWHVAVGYAMWEQAKSRAIETGSTIFWCDGGAGGIGGVATKDYSEIVQRGPGAWDKMVPIAYPFDTRRMIFALGGQYTAFAAVWAVVGVGWFIASLTAGPKTCEYYLMQVGGLTKNPLERLVGSLSQISQASVCRLRALLPRCSAFFDIHQSSSPPTEVSNSLGHAVMAESTSRMSRMQRAGVVHLLPRAAWACAFGLGHRLAPCALRNISETPPEISVCRTSASTHLDLCSGMGGYASTLGALLAGAFIAVFLSGIVSMQVFLYHRLYPHDRMRIKSTVTVVWLLDFAHMMMICTANWQYLIEHFGNGSTASQIAWPISVTIALTAVVTFLVQCFFAHRIYTLSKQRWYIAAPIAFFATLRVVSAISCTVQMARSGTWAKFAKNSAWLFTTGLSISAVVDVSIAMVLIVYLKKSRTGWSAMDEIIDTIVLYTVENGALTSVFAVLSLICWVTMKSNLIFLALHFAISKLYANSFLATLNARRSLQQRSQQSSDFNNHQLPVLFPRGYRSNRYSGAPVVNPAGSLVQISVEKTVHYATDGDDSPIEFADTAPSNATYPDASANKNP</sequence>
<accession>A0ACC1T4L3</accession>